<accession>A0A2G9YTQ0</accession>
<name>A0A2G9YTQ0_9BACT</name>
<evidence type="ECO:0000313" key="1">
    <source>
        <dbReference type="EMBL" id="PIP22123.1"/>
    </source>
</evidence>
<protein>
    <submittedName>
        <fullName evidence="1">Uncharacterized protein</fullName>
    </submittedName>
</protein>
<dbReference type="Proteomes" id="UP000229054">
    <property type="component" value="Unassembled WGS sequence"/>
</dbReference>
<dbReference type="AlphaFoldDB" id="A0A2G9YTQ0"/>
<dbReference type="EMBL" id="PCRN01000079">
    <property type="protein sequence ID" value="PIP22123.1"/>
    <property type="molecule type" value="Genomic_DNA"/>
</dbReference>
<evidence type="ECO:0000313" key="2">
    <source>
        <dbReference type="Proteomes" id="UP000229054"/>
    </source>
</evidence>
<proteinExistence type="predicted"/>
<reference evidence="1 2" key="1">
    <citation type="submission" date="2017-09" db="EMBL/GenBank/DDBJ databases">
        <title>Depth-based differentiation of microbial function through sediment-hosted aquifers and enrichment of novel symbionts in the deep terrestrial subsurface.</title>
        <authorList>
            <person name="Probst A.J."/>
            <person name="Ladd B."/>
            <person name="Jarett J.K."/>
            <person name="Geller-Mcgrath D.E."/>
            <person name="Sieber C.M."/>
            <person name="Emerson J.B."/>
            <person name="Anantharaman K."/>
            <person name="Thomas B.C."/>
            <person name="Malmstrom R."/>
            <person name="Stieglmeier M."/>
            <person name="Klingl A."/>
            <person name="Woyke T."/>
            <person name="Ryan C.M."/>
            <person name="Banfield J.F."/>
        </authorList>
    </citation>
    <scope>NUCLEOTIDE SEQUENCE [LARGE SCALE GENOMIC DNA]</scope>
    <source>
        <strain evidence="1">CG23_combo_of_CG06-09_8_20_14_all_39_25</strain>
    </source>
</reference>
<organism evidence="1 2">
    <name type="scientific">Candidatus Nealsonbacteria bacterium CG23_combo_of_CG06-09_8_20_14_all_39_25</name>
    <dbReference type="NCBI Taxonomy" id="1974723"/>
    <lineage>
        <taxon>Bacteria</taxon>
        <taxon>Candidatus Nealsoniibacteriota</taxon>
    </lineage>
</organism>
<sequence>MRKKQFDLKLRLYVKKTDKGKLPDQSQRKNFPDPRLKCFLQPASCAGKRDKFLEENFYLKEVQ</sequence>
<gene>
    <name evidence="1" type="ORF">COX38_02345</name>
</gene>
<comment type="caution">
    <text evidence="1">The sequence shown here is derived from an EMBL/GenBank/DDBJ whole genome shotgun (WGS) entry which is preliminary data.</text>
</comment>